<proteinExistence type="inferred from homology"/>
<evidence type="ECO:0000313" key="12">
    <source>
        <dbReference type="EMBL" id="KAK6730508.1"/>
    </source>
</evidence>
<feature type="domain" description="Helicase ATP-binding" evidence="10">
    <location>
        <begin position="795"/>
        <end position="1004"/>
    </location>
</feature>
<feature type="domain" description="Helicase C-terminal" evidence="11">
    <location>
        <begin position="1251"/>
        <end position="1433"/>
    </location>
</feature>
<evidence type="ECO:0000256" key="4">
    <source>
        <dbReference type="ARBA" id="ARBA00022801"/>
    </source>
</evidence>
<dbReference type="Proteomes" id="UP001303046">
    <property type="component" value="Unassembled WGS sequence"/>
</dbReference>
<feature type="region of interest" description="Disordered" evidence="9">
    <location>
        <begin position="1138"/>
        <end position="1223"/>
    </location>
</feature>
<dbReference type="Gene3D" id="3.40.50.300">
    <property type="entry name" value="P-loop containing nucleotide triphosphate hydrolases"/>
    <property type="match status" value="1"/>
</dbReference>
<dbReference type="InterPro" id="IPR044574">
    <property type="entry name" value="ARIP4-like"/>
</dbReference>
<name>A0ABR1BYQ8_NECAM</name>
<dbReference type="Pfam" id="PF00176">
    <property type="entry name" value="SNF2-rel_dom"/>
    <property type="match status" value="1"/>
</dbReference>
<dbReference type="SMART" id="SM00490">
    <property type="entry name" value="HELICc"/>
    <property type="match status" value="1"/>
</dbReference>
<dbReference type="InterPro" id="IPR049730">
    <property type="entry name" value="SNF2/RAD54-like_C"/>
</dbReference>
<organism evidence="12 13">
    <name type="scientific">Necator americanus</name>
    <name type="common">Human hookworm</name>
    <dbReference type="NCBI Taxonomy" id="51031"/>
    <lineage>
        <taxon>Eukaryota</taxon>
        <taxon>Metazoa</taxon>
        <taxon>Ecdysozoa</taxon>
        <taxon>Nematoda</taxon>
        <taxon>Chromadorea</taxon>
        <taxon>Rhabditida</taxon>
        <taxon>Rhabditina</taxon>
        <taxon>Rhabditomorpha</taxon>
        <taxon>Strongyloidea</taxon>
        <taxon>Ancylostomatidae</taxon>
        <taxon>Bunostominae</taxon>
        <taxon>Necator</taxon>
    </lineage>
</organism>
<dbReference type="InterPro" id="IPR027417">
    <property type="entry name" value="P-loop_NTPase"/>
</dbReference>
<feature type="compositionally biased region" description="Basic and acidic residues" evidence="9">
    <location>
        <begin position="531"/>
        <end position="557"/>
    </location>
</feature>
<keyword evidence="3" id="KW-0547">Nucleotide-binding</keyword>
<feature type="compositionally biased region" description="Basic residues" evidence="9">
    <location>
        <begin position="614"/>
        <end position="625"/>
    </location>
</feature>
<comment type="subcellular location">
    <subcellularLocation>
        <location evidence="1">Nucleus</location>
    </subcellularLocation>
</comment>
<evidence type="ECO:0000256" key="9">
    <source>
        <dbReference type="SAM" id="MobiDB-lite"/>
    </source>
</evidence>
<keyword evidence="6" id="KW-0067">ATP-binding</keyword>
<accession>A0ABR1BYQ8</accession>
<dbReference type="Pfam" id="PF00271">
    <property type="entry name" value="Helicase_C"/>
    <property type="match status" value="1"/>
</dbReference>
<keyword evidence="4" id="KW-0378">Hydrolase</keyword>
<evidence type="ECO:0000256" key="7">
    <source>
        <dbReference type="ARBA" id="ARBA00023125"/>
    </source>
</evidence>
<dbReference type="SMART" id="SM00487">
    <property type="entry name" value="DEXDc"/>
    <property type="match status" value="1"/>
</dbReference>
<dbReference type="Gene3D" id="3.40.50.10810">
    <property type="entry name" value="Tandem AAA-ATPase domain"/>
    <property type="match status" value="1"/>
</dbReference>
<evidence type="ECO:0000256" key="2">
    <source>
        <dbReference type="ARBA" id="ARBA00007025"/>
    </source>
</evidence>
<dbReference type="PROSITE" id="PS51194">
    <property type="entry name" value="HELICASE_CTER"/>
    <property type="match status" value="1"/>
</dbReference>
<feature type="compositionally biased region" description="Basic residues" evidence="9">
    <location>
        <begin position="1162"/>
        <end position="1171"/>
    </location>
</feature>
<feature type="compositionally biased region" description="Basic residues" evidence="9">
    <location>
        <begin position="445"/>
        <end position="454"/>
    </location>
</feature>
<feature type="compositionally biased region" description="Acidic residues" evidence="9">
    <location>
        <begin position="638"/>
        <end position="653"/>
    </location>
</feature>
<feature type="compositionally biased region" description="Polar residues" evidence="9">
    <location>
        <begin position="514"/>
        <end position="530"/>
    </location>
</feature>
<dbReference type="InterPro" id="IPR001650">
    <property type="entry name" value="Helicase_C-like"/>
</dbReference>
<dbReference type="InterPro" id="IPR038718">
    <property type="entry name" value="SNF2-like_sf"/>
</dbReference>
<dbReference type="CDD" id="cd18793">
    <property type="entry name" value="SF2_C_SNF"/>
    <property type="match status" value="1"/>
</dbReference>
<feature type="region of interest" description="Disordered" evidence="9">
    <location>
        <begin position="430"/>
        <end position="716"/>
    </location>
</feature>
<keyword evidence="7" id="KW-0238">DNA-binding</keyword>
<sequence length="1672" mass="189791">MILHYQGEQRRLDVMCPTLIVSCCVDQHINRIDPVLIMVDSHLENSAAVLPDEVHCPINTAQPLPTDEFSCDKEENLDLNGITDQVVNGLLAYEAVLRQQLETVTSARKLIERTKRESNEFGCSGRSLLQKNIDAFASIEKVHMKYMKEHASIISCWEAAGLRHSLRNGACMSGKSAPTSSSLADDDNIMVLMENLVEFTAKKEGDLLAVEEETGGYMSVGDENTTSTRDNQQTVTERITRENLSDVLRGGFEEELNNNEGSSVSTSRVCASDGEYALDMLDEQNQRQQIENRIRSSDESTTLYSQVEEDPGQLFPVCCASSSPSLSRRNSSSSLSSEEVIRITHSFRPKAINVVSVYEADAPVLDPDNVNRGGVSHSNGVASIKKDYRRGLVEPKMTAVGRETEENDVTSDEDVVEVVSDEDLEMQELIRQEKRARSGKPVSEKKKKRSARKQKSSDGCADEDVDRLLRNADAILHEVPVRKIDEDSSEESEIKMEEEGVTIVKEKEKKESVPSKTNGASLSKGRGQSSCKKEAKQGKERTRLEDNKEEVEKKDEEGSASPVKSEPSSDEEVNTKRRKLSKKERELCNLVSSAQRLIRSSSSEGDASEDGAPKRKSQERKRRRILASDSDASVGESSDSDDDNKSDVDDDDEIIIKRPKSKRKRAVAEDDSDEEVSKKEKGSRGSRAPKAIMSKDKLQQETLDAEKAERERRKRLEQKQKEFNGIELMEGVDIASALVSGTNTVQKLKSVVVDPDKNGDPPHPVAVHPSLVRVLKPHQAQGVQFMYDSAFESIERVNEAGGGGILAHCMGLGKTLQVITFLHTVMTHPKLVEYSKRVLVVVPKNVVLNWFKEFQKWLEDNDPELAVIDVMELDSFKTYNDRHAALENWYNCEVPSVMIIGYDMFRILTHDDEDNKKKRGGQKKPPSKRNKRLLKLQQQFREFLQDPGPDLVVCDEAHKLKNDDSALSKTMVKIKTKRRICLTGTPLQNNLMEYHCMVNFVKPGLLGTKTEFANRFANIIMRGRVKDATPLEVKFMKRRCHVLFEHLKKCVDRKDYRVLMEAIPPKQEYVINVRLTPRQCQLYRAFLEGVANDGARLSKRLLPDYHVLARVWTHPYLLILHEQKQEKERMLRDEILEDEDFIDDGSGTSSESDGEEDEERFKRTRKKGPGRKSKEEDSDSDVILLSSDDENQSVVEDKIAPRKSRRLEGEEPELEGRDVETPPEYNGWFAQSGLVSPADRDDYTLSNKLVLLIEILKKCEEIGDKLLVFSQSLESLNLIKKMLEYLDESKQWFADGHEAVKAEKEKWGWKEGRDYMVIDGSVQSGKRDTVQEKFNNASNLRARLMLISTRAGSLGTNMVAANRVIIFDACWNPSHDTQSLFRVYRFGQTKPVYIYRFIAQGTMEERIYKRQVIKESTSMRVVDEAQIQRHYDGHDLEELYLFDPNELDPTDVQTRPSFAPPKDRLLAEILLSNKDSVVDYFQHDTLFAHVEEEKLSEEELKEAWNDYERDKNMSAYGRAGTLGMPAFGGNPALAQMSAYQQTLSQHMQQQFVRNQALQQLNRDVVYVNCFNIPLMDHDTAMKVTYLKKALEDLLPQIPHEMRGGISEFNSYFINFITQAVESRHNPAWMLNRAVSTFRTVVKLVKDQPSCKQTLRHLYASTSQFFDPTEAPP</sequence>
<gene>
    <name evidence="12" type="primary">Necator_chrI.g3274</name>
    <name evidence="12" type="ORF">RB195_007145</name>
</gene>
<dbReference type="PROSITE" id="PS51192">
    <property type="entry name" value="HELICASE_ATP_BIND_1"/>
    <property type="match status" value="1"/>
</dbReference>
<comment type="caution">
    <text evidence="12">The sequence shown here is derived from an EMBL/GenBank/DDBJ whole genome shotgun (WGS) entry which is preliminary data.</text>
</comment>
<evidence type="ECO:0000256" key="6">
    <source>
        <dbReference type="ARBA" id="ARBA00022840"/>
    </source>
</evidence>
<reference evidence="12 13" key="1">
    <citation type="submission" date="2023-08" db="EMBL/GenBank/DDBJ databases">
        <title>A Necator americanus chromosomal reference genome.</title>
        <authorList>
            <person name="Ilik V."/>
            <person name="Petrzelkova K.J."/>
            <person name="Pardy F."/>
            <person name="Fuh T."/>
            <person name="Niatou-Singa F.S."/>
            <person name="Gouil Q."/>
            <person name="Baker L."/>
            <person name="Ritchie M.E."/>
            <person name="Jex A.R."/>
            <person name="Gazzola D."/>
            <person name="Li H."/>
            <person name="Toshio Fujiwara R."/>
            <person name="Zhan B."/>
            <person name="Aroian R.V."/>
            <person name="Pafco B."/>
            <person name="Schwarz E.M."/>
        </authorList>
    </citation>
    <scope>NUCLEOTIDE SEQUENCE [LARGE SCALE GENOMIC DNA]</scope>
    <source>
        <strain evidence="12 13">Aroian</strain>
        <tissue evidence="12">Whole animal</tissue>
    </source>
</reference>
<feature type="compositionally biased region" description="Basic and acidic residues" evidence="9">
    <location>
        <begin position="466"/>
        <end position="513"/>
    </location>
</feature>
<feature type="compositionally biased region" description="Basic and acidic residues" evidence="9">
    <location>
        <begin position="1195"/>
        <end position="1220"/>
    </location>
</feature>
<evidence type="ECO:0000259" key="10">
    <source>
        <dbReference type="PROSITE" id="PS51192"/>
    </source>
</evidence>
<evidence type="ECO:0000256" key="8">
    <source>
        <dbReference type="ARBA" id="ARBA00023242"/>
    </source>
</evidence>
<evidence type="ECO:0000259" key="11">
    <source>
        <dbReference type="PROSITE" id="PS51194"/>
    </source>
</evidence>
<evidence type="ECO:0000256" key="1">
    <source>
        <dbReference type="ARBA" id="ARBA00004123"/>
    </source>
</evidence>
<protein>
    <recommendedName>
        <fullName evidence="14">Protein, SNF2 family</fullName>
    </recommendedName>
</protein>
<keyword evidence="8" id="KW-0539">Nucleus</keyword>
<keyword evidence="5" id="KW-0347">Helicase</keyword>
<keyword evidence="13" id="KW-1185">Reference proteome</keyword>
<evidence type="ECO:0000313" key="13">
    <source>
        <dbReference type="Proteomes" id="UP001303046"/>
    </source>
</evidence>
<evidence type="ECO:0008006" key="14">
    <source>
        <dbReference type="Google" id="ProtNLM"/>
    </source>
</evidence>
<feature type="compositionally biased region" description="Low complexity" evidence="9">
    <location>
        <begin position="592"/>
        <end position="605"/>
    </location>
</feature>
<dbReference type="InterPro" id="IPR014001">
    <property type="entry name" value="Helicase_ATP-bd"/>
</dbReference>
<dbReference type="InterPro" id="IPR000330">
    <property type="entry name" value="SNF2_N"/>
</dbReference>
<comment type="similarity">
    <text evidence="2">Belongs to the SNF2/RAD54 helicase family.</text>
</comment>
<evidence type="ECO:0000256" key="3">
    <source>
        <dbReference type="ARBA" id="ARBA00022741"/>
    </source>
</evidence>
<feature type="compositionally biased region" description="Basic and acidic residues" evidence="9">
    <location>
        <begin position="693"/>
        <end position="711"/>
    </location>
</feature>
<dbReference type="PANTHER" id="PTHR45797:SF3">
    <property type="entry name" value="TRANSCRIPTIONAL REGULATOR ATRX HOMOLOG"/>
    <property type="match status" value="1"/>
</dbReference>
<dbReference type="PANTHER" id="PTHR45797">
    <property type="entry name" value="RAD54-LIKE"/>
    <property type="match status" value="1"/>
</dbReference>
<dbReference type="EMBL" id="JAVFWL010000001">
    <property type="protein sequence ID" value="KAK6730508.1"/>
    <property type="molecule type" value="Genomic_DNA"/>
</dbReference>
<evidence type="ECO:0000256" key="5">
    <source>
        <dbReference type="ARBA" id="ARBA00022806"/>
    </source>
</evidence>
<dbReference type="SUPFAM" id="SSF52540">
    <property type="entry name" value="P-loop containing nucleoside triphosphate hydrolases"/>
    <property type="match status" value="2"/>
</dbReference>